<reference evidence="3" key="1">
    <citation type="submission" date="2022-08" db="UniProtKB">
        <authorList>
            <consortium name="EnsemblMetazoa"/>
        </authorList>
    </citation>
    <scope>IDENTIFICATION</scope>
    <source>
        <strain evidence="3">EBRO</strain>
    </source>
</reference>
<sequence>MPVDRRNATLGRADWSAGIILALHNSPSASPAGTNTPTTNTASIGQRKANNTGTLRHLPFAAVDHHRTAGPGATANDTHAVQYNEIAAIGTAGAGTTSGRFLADCDAIAFYNNISQGTTTAATIAATPATLRSGDDPHPGPIAHRGRFHLLAVRRRFSVDRQHLPRGRLMLLLLLLVMVVSGLGRHHRRRPGGRGSVPYTRTEPDGMAMRTNDSVADGNDGADGQISEQTGGPRYGADHYPDFTTLRHRRNRRVTAKKQPLAPVRPSDLSSGASKSEFKFCELPIIAALKMPSPARAEVVSRRNF</sequence>
<evidence type="ECO:0000256" key="1">
    <source>
        <dbReference type="SAM" id="MobiDB-lite"/>
    </source>
</evidence>
<keyword evidence="2" id="KW-0472">Membrane</keyword>
<dbReference type="EnsemblMetazoa" id="AATE009427-RA">
    <property type="protein sequence ID" value="AATE009427-PA.1"/>
    <property type="gene ID" value="AATE009427"/>
</dbReference>
<evidence type="ECO:0000256" key="2">
    <source>
        <dbReference type="SAM" id="Phobius"/>
    </source>
</evidence>
<protein>
    <submittedName>
        <fullName evidence="3">Uncharacterized protein</fullName>
    </submittedName>
</protein>
<dbReference type="VEuPathDB" id="VectorBase:AATE009427"/>
<proteinExistence type="predicted"/>
<organism evidence="3">
    <name type="scientific">Anopheles atroparvus</name>
    <name type="common">European mosquito</name>
    <dbReference type="NCBI Taxonomy" id="41427"/>
    <lineage>
        <taxon>Eukaryota</taxon>
        <taxon>Metazoa</taxon>
        <taxon>Ecdysozoa</taxon>
        <taxon>Arthropoda</taxon>
        <taxon>Hexapoda</taxon>
        <taxon>Insecta</taxon>
        <taxon>Pterygota</taxon>
        <taxon>Neoptera</taxon>
        <taxon>Endopterygota</taxon>
        <taxon>Diptera</taxon>
        <taxon>Nematocera</taxon>
        <taxon>Culicoidea</taxon>
        <taxon>Culicidae</taxon>
        <taxon>Anophelinae</taxon>
        <taxon>Anopheles</taxon>
    </lineage>
</organism>
<name>A0A182J192_ANOAO</name>
<dbReference type="AlphaFoldDB" id="A0A182J192"/>
<feature type="transmembrane region" description="Helical" evidence="2">
    <location>
        <begin position="167"/>
        <end position="184"/>
    </location>
</feature>
<accession>A0A182J192</accession>
<feature type="region of interest" description="Disordered" evidence="1">
    <location>
        <begin position="26"/>
        <end position="46"/>
    </location>
</feature>
<evidence type="ECO:0000313" key="3">
    <source>
        <dbReference type="EnsemblMetazoa" id="AATE009427-PA.1"/>
    </source>
</evidence>
<keyword evidence="2" id="KW-0812">Transmembrane</keyword>
<feature type="region of interest" description="Disordered" evidence="1">
    <location>
        <begin position="185"/>
        <end position="273"/>
    </location>
</feature>
<feature type="compositionally biased region" description="Basic residues" evidence="1">
    <location>
        <begin position="246"/>
        <end position="256"/>
    </location>
</feature>
<feature type="compositionally biased region" description="Low complexity" evidence="1">
    <location>
        <begin position="26"/>
        <end position="43"/>
    </location>
</feature>
<keyword evidence="2" id="KW-1133">Transmembrane helix</keyword>